<dbReference type="EMBL" id="JAGTTL010000022">
    <property type="protein sequence ID" value="KAK6305505.1"/>
    <property type="molecule type" value="Genomic_DNA"/>
</dbReference>
<comment type="caution">
    <text evidence="2">The sequence shown here is derived from an EMBL/GenBank/DDBJ whole genome shotgun (WGS) entry which is preliminary data.</text>
</comment>
<name>A0AAN8L9S9_9TELE</name>
<feature type="compositionally biased region" description="Basic and acidic residues" evidence="1">
    <location>
        <begin position="1"/>
        <end position="30"/>
    </location>
</feature>
<evidence type="ECO:0000313" key="3">
    <source>
        <dbReference type="Proteomes" id="UP001356427"/>
    </source>
</evidence>
<protein>
    <submittedName>
        <fullName evidence="2">Uncharacterized protein</fullName>
    </submittedName>
</protein>
<organism evidence="2 3">
    <name type="scientific">Coregonus suidteri</name>
    <dbReference type="NCBI Taxonomy" id="861788"/>
    <lineage>
        <taxon>Eukaryota</taxon>
        <taxon>Metazoa</taxon>
        <taxon>Chordata</taxon>
        <taxon>Craniata</taxon>
        <taxon>Vertebrata</taxon>
        <taxon>Euteleostomi</taxon>
        <taxon>Actinopterygii</taxon>
        <taxon>Neopterygii</taxon>
        <taxon>Teleostei</taxon>
        <taxon>Protacanthopterygii</taxon>
        <taxon>Salmoniformes</taxon>
        <taxon>Salmonidae</taxon>
        <taxon>Coregoninae</taxon>
        <taxon>Coregonus</taxon>
    </lineage>
</organism>
<feature type="compositionally biased region" description="Basic and acidic residues" evidence="1">
    <location>
        <begin position="38"/>
        <end position="58"/>
    </location>
</feature>
<dbReference type="AlphaFoldDB" id="A0AAN8L9S9"/>
<sequence>MWRWPVEETKEKQAGAERWELMDDRSERPTHTRILPNPEDRELDQTSRTKPKLDHTTTEAHQNSSHLQSQSWRTS</sequence>
<gene>
    <name evidence="2" type="ORF">J4Q44_G00242850</name>
</gene>
<feature type="compositionally biased region" description="Polar residues" evidence="1">
    <location>
        <begin position="59"/>
        <end position="75"/>
    </location>
</feature>
<accession>A0AAN8L9S9</accession>
<feature type="region of interest" description="Disordered" evidence="1">
    <location>
        <begin position="1"/>
        <end position="75"/>
    </location>
</feature>
<proteinExistence type="predicted"/>
<keyword evidence="3" id="KW-1185">Reference proteome</keyword>
<evidence type="ECO:0000256" key="1">
    <source>
        <dbReference type="SAM" id="MobiDB-lite"/>
    </source>
</evidence>
<dbReference type="Proteomes" id="UP001356427">
    <property type="component" value="Unassembled WGS sequence"/>
</dbReference>
<evidence type="ECO:0000313" key="2">
    <source>
        <dbReference type="EMBL" id="KAK6305505.1"/>
    </source>
</evidence>
<reference evidence="2 3" key="1">
    <citation type="submission" date="2021-04" db="EMBL/GenBank/DDBJ databases">
        <authorList>
            <person name="De Guttry C."/>
            <person name="Zahm M."/>
            <person name="Klopp C."/>
            <person name="Cabau C."/>
            <person name="Louis A."/>
            <person name="Berthelot C."/>
            <person name="Parey E."/>
            <person name="Roest Crollius H."/>
            <person name="Montfort J."/>
            <person name="Robinson-Rechavi M."/>
            <person name="Bucao C."/>
            <person name="Bouchez O."/>
            <person name="Gislard M."/>
            <person name="Lluch J."/>
            <person name="Milhes M."/>
            <person name="Lampietro C."/>
            <person name="Lopez Roques C."/>
            <person name="Donnadieu C."/>
            <person name="Braasch I."/>
            <person name="Desvignes T."/>
            <person name="Postlethwait J."/>
            <person name="Bobe J."/>
            <person name="Wedekind C."/>
            <person name="Guiguen Y."/>
        </authorList>
    </citation>
    <scope>NUCLEOTIDE SEQUENCE [LARGE SCALE GENOMIC DNA]</scope>
    <source>
        <strain evidence="2">Cs_M1</strain>
        <tissue evidence="2">Blood</tissue>
    </source>
</reference>